<feature type="transmembrane region" description="Helical" evidence="1">
    <location>
        <begin position="260"/>
        <end position="280"/>
    </location>
</feature>
<feature type="transmembrane region" description="Helical" evidence="1">
    <location>
        <begin position="203"/>
        <end position="227"/>
    </location>
</feature>
<dbReference type="KEGG" id="tsph:KIH39_24895"/>
<feature type="transmembrane region" description="Helical" evidence="1">
    <location>
        <begin position="379"/>
        <end position="401"/>
    </location>
</feature>
<feature type="transmembrane region" description="Helical" evidence="1">
    <location>
        <begin position="464"/>
        <end position="482"/>
    </location>
</feature>
<evidence type="ECO:0000313" key="3">
    <source>
        <dbReference type="Proteomes" id="UP000676194"/>
    </source>
</evidence>
<evidence type="ECO:0000313" key="2">
    <source>
        <dbReference type="EMBL" id="QVL32035.1"/>
    </source>
</evidence>
<reference evidence="2" key="1">
    <citation type="submission" date="2021-05" db="EMBL/GenBank/DDBJ databases">
        <title>Complete genome sequence of the cellulolytic planctomycete Telmatocola sphagniphila SP2T and characterization of the first cellulase from planctomycetes.</title>
        <authorList>
            <person name="Rakitin A.L."/>
            <person name="Beletsky A.V."/>
            <person name="Naumoff D.G."/>
            <person name="Kulichevskaya I.S."/>
            <person name="Mardanov A.V."/>
            <person name="Ravin N.V."/>
            <person name="Dedysh S.N."/>
        </authorList>
    </citation>
    <scope>NUCLEOTIDE SEQUENCE</scope>
    <source>
        <strain evidence="2">SP2T</strain>
    </source>
</reference>
<name>A0A8E6EUZ1_9BACT</name>
<feature type="transmembrane region" description="Helical" evidence="1">
    <location>
        <begin position="347"/>
        <end position="367"/>
    </location>
</feature>
<feature type="transmembrane region" description="Helical" evidence="1">
    <location>
        <begin position="586"/>
        <end position="606"/>
    </location>
</feature>
<dbReference type="AlphaFoldDB" id="A0A8E6EUZ1"/>
<dbReference type="GO" id="GO:0005886">
    <property type="term" value="C:plasma membrane"/>
    <property type="evidence" value="ECO:0007669"/>
    <property type="project" value="UniProtKB-SubCell"/>
</dbReference>
<dbReference type="GO" id="GO:0140359">
    <property type="term" value="F:ABC-type transporter activity"/>
    <property type="evidence" value="ECO:0007669"/>
    <property type="project" value="InterPro"/>
</dbReference>
<sequence>MKRHWIGPILGWEIVRLGRRGNITLLRTIVAIIILLALYVYYIVEYPSAAAFQFWIQQQQIISGKMLQPLNEFRFATKILESISRKFNEYLLILEVGLIFLLTPIYIAGAIAEERDRKTLEFLLSTDLSSWEIIVGKLGSRLIQLASVLLVCIPVISILQMWGGVNFPLVIAAFGIALVSMFSVATASLYMTLRCTSLVRSVLWSYALIVAFHMLIPLLQFVGAFAFDETWSLLPPASGLAFMQILTVKPYLLVDQPPEFWNFLLVFLLSNLAIAIVCIWDSTRKLRKLAFIERPRKVVERKRANPEHRHWADPPVIKEGEDGLYWKEKHFTGSQNRFIKQFSLIPTWMWIAIVVTLGMVLITGFSNDISNSTPAITKIAGLIFVFLGMMIAGMAACASIARERQKETLVDLVMIPTDRKDILKAKWWGSLAQGKSTFGGYLSLLFVAMLCYGISYLTLPGLCLLAWAWCSVAISVGVWLSIRCKSVQRASAFWFLIMMVGFGGNYLLTYTIRQAWELDTTFNPSRPWEFNRQQNQLVFGIIDKPVANEILVASSPILTWDRLSFQTQGENYYNYYGQQSFLSNPLMLLAPLLNIAIMLILSRCFWSRAWQKFETETYK</sequence>
<accession>A0A8E6EUZ1</accession>
<dbReference type="PANTHER" id="PTHR43471">
    <property type="entry name" value="ABC TRANSPORTER PERMEASE"/>
    <property type="match status" value="1"/>
</dbReference>
<keyword evidence="1" id="KW-0472">Membrane</keyword>
<dbReference type="Proteomes" id="UP000676194">
    <property type="component" value="Chromosome"/>
</dbReference>
<dbReference type="Pfam" id="PF12679">
    <property type="entry name" value="ABC2_membrane_2"/>
    <property type="match status" value="1"/>
</dbReference>
<feature type="transmembrane region" description="Helical" evidence="1">
    <location>
        <begin position="25"/>
        <end position="44"/>
    </location>
</feature>
<evidence type="ECO:0000256" key="1">
    <source>
        <dbReference type="SAM" id="Phobius"/>
    </source>
</evidence>
<feature type="transmembrane region" description="Helical" evidence="1">
    <location>
        <begin position="494"/>
        <end position="512"/>
    </location>
</feature>
<feature type="transmembrane region" description="Helical" evidence="1">
    <location>
        <begin position="90"/>
        <end position="112"/>
    </location>
</feature>
<protein>
    <submittedName>
        <fullName evidence="2">ABC transporter permease subunit</fullName>
    </submittedName>
</protein>
<keyword evidence="3" id="KW-1185">Reference proteome</keyword>
<feature type="transmembrane region" description="Helical" evidence="1">
    <location>
        <begin position="169"/>
        <end position="191"/>
    </location>
</feature>
<proteinExistence type="predicted"/>
<keyword evidence="1" id="KW-1133">Transmembrane helix</keyword>
<keyword evidence="1" id="KW-0812">Transmembrane</keyword>
<organism evidence="2 3">
    <name type="scientific">Telmatocola sphagniphila</name>
    <dbReference type="NCBI Taxonomy" id="1123043"/>
    <lineage>
        <taxon>Bacteria</taxon>
        <taxon>Pseudomonadati</taxon>
        <taxon>Planctomycetota</taxon>
        <taxon>Planctomycetia</taxon>
        <taxon>Gemmatales</taxon>
        <taxon>Gemmataceae</taxon>
    </lineage>
</organism>
<dbReference type="EMBL" id="CP074694">
    <property type="protein sequence ID" value="QVL32035.1"/>
    <property type="molecule type" value="Genomic_DNA"/>
</dbReference>
<dbReference type="PANTHER" id="PTHR43471:SF1">
    <property type="entry name" value="ABC TRANSPORTER PERMEASE PROTEIN NOSY-RELATED"/>
    <property type="match status" value="1"/>
</dbReference>
<feature type="transmembrane region" description="Helical" evidence="1">
    <location>
        <begin position="438"/>
        <end position="458"/>
    </location>
</feature>
<dbReference type="RefSeq" id="WP_213496609.1">
    <property type="nucleotide sequence ID" value="NZ_CP074694.1"/>
</dbReference>
<gene>
    <name evidence="2" type="ORF">KIH39_24895</name>
</gene>
<feature type="transmembrane region" description="Helical" evidence="1">
    <location>
        <begin position="142"/>
        <end position="163"/>
    </location>
</feature>